<keyword evidence="1" id="KW-0812">Transmembrane</keyword>
<evidence type="ECO:0000313" key="2">
    <source>
        <dbReference type="EMBL" id="RDX43843.1"/>
    </source>
</evidence>
<evidence type="ECO:0000256" key="1">
    <source>
        <dbReference type="SAM" id="Phobius"/>
    </source>
</evidence>
<feature type="transmembrane region" description="Helical" evidence="1">
    <location>
        <begin position="38"/>
        <end position="58"/>
    </location>
</feature>
<dbReference type="AlphaFoldDB" id="A0A371CU74"/>
<dbReference type="EMBL" id="KZ857459">
    <property type="protein sequence ID" value="RDX43843.1"/>
    <property type="molecule type" value="Genomic_DNA"/>
</dbReference>
<protein>
    <submittedName>
        <fullName evidence="2">Uncharacterized protein</fullName>
    </submittedName>
</protein>
<reference evidence="2 3" key="1">
    <citation type="journal article" date="2018" name="Biotechnol. Biofuels">
        <title>Integrative visual omics of the white-rot fungus Polyporus brumalis exposes the biotechnological potential of its oxidative enzymes for delignifying raw plant biomass.</title>
        <authorList>
            <person name="Miyauchi S."/>
            <person name="Rancon A."/>
            <person name="Drula E."/>
            <person name="Hage H."/>
            <person name="Chaduli D."/>
            <person name="Favel A."/>
            <person name="Grisel S."/>
            <person name="Henrissat B."/>
            <person name="Herpoel-Gimbert I."/>
            <person name="Ruiz-Duenas F.J."/>
            <person name="Chevret D."/>
            <person name="Hainaut M."/>
            <person name="Lin J."/>
            <person name="Wang M."/>
            <person name="Pangilinan J."/>
            <person name="Lipzen A."/>
            <person name="Lesage-Meessen L."/>
            <person name="Navarro D."/>
            <person name="Riley R."/>
            <person name="Grigoriev I.V."/>
            <person name="Zhou S."/>
            <person name="Raouche S."/>
            <person name="Rosso M.N."/>
        </authorList>
    </citation>
    <scope>NUCLEOTIDE SEQUENCE [LARGE SCALE GENOMIC DNA]</scope>
    <source>
        <strain evidence="2 3">BRFM 1820</strain>
    </source>
</reference>
<proteinExistence type="predicted"/>
<evidence type="ECO:0000313" key="3">
    <source>
        <dbReference type="Proteomes" id="UP000256964"/>
    </source>
</evidence>
<organism evidence="2 3">
    <name type="scientific">Lentinus brumalis</name>
    <dbReference type="NCBI Taxonomy" id="2498619"/>
    <lineage>
        <taxon>Eukaryota</taxon>
        <taxon>Fungi</taxon>
        <taxon>Dikarya</taxon>
        <taxon>Basidiomycota</taxon>
        <taxon>Agaricomycotina</taxon>
        <taxon>Agaricomycetes</taxon>
        <taxon>Polyporales</taxon>
        <taxon>Polyporaceae</taxon>
        <taxon>Lentinus</taxon>
    </lineage>
</organism>
<keyword evidence="1" id="KW-1133">Transmembrane helix</keyword>
<sequence length="173" mass="18617">MSGRTGPLQKGSAAVVTSPPIVDLARLVGHFLAASYSFVSRTTVTVALTLLAPISLLYSPIAYLLAPVFVLLRVLLDVFVLTPYAIITSVARNVYPIYVFIGSAVICALILGGLARLLSWSIQSALFAPRSARLEIDSEPKIPVDAKEKSAIKPATPKTQLRKRVSIKEERDG</sequence>
<keyword evidence="1" id="KW-0472">Membrane</keyword>
<feature type="transmembrane region" description="Helical" evidence="1">
    <location>
        <begin position="70"/>
        <end position="91"/>
    </location>
</feature>
<name>A0A371CU74_9APHY</name>
<keyword evidence="3" id="KW-1185">Reference proteome</keyword>
<gene>
    <name evidence="2" type="ORF">OH76DRAFT_1360760</name>
</gene>
<feature type="transmembrane region" description="Helical" evidence="1">
    <location>
        <begin position="97"/>
        <end position="118"/>
    </location>
</feature>
<dbReference type="Proteomes" id="UP000256964">
    <property type="component" value="Unassembled WGS sequence"/>
</dbReference>
<dbReference type="OrthoDB" id="3366475at2759"/>
<accession>A0A371CU74</accession>